<evidence type="ECO:0000259" key="9">
    <source>
        <dbReference type="Pfam" id="PF04290"/>
    </source>
</evidence>
<evidence type="ECO:0000256" key="5">
    <source>
        <dbReference type="ARBA" id="ARBA00022692"/>
    </source>
</evidence>
<feature type="transmembrane region" description="Helical" evidence="8">
    <location>
        <begin position="354"/>
        <end position="383"/>
    </location>
</feature>
<dbReference type="PANTHER" id="PTHR33362:SF5">
    <property type="entry name" value="C4-DICARBOXYLATE TRAP TRANSPORTER LARGE PERMEASE PROTEIN DCTM"/>
    <property type="match status" value="1"/>
</dbReference>
<dbReference type="Pfam" id="PF04290">
    <property type="entry name" value="DctQ"/>
    <property type="match status" value="1"/>
</dbReference>
<dbReference type="AlphaFoldDB" id="A0A381ZGR9"/>
<keyword evidence="6 8" id="KW-1133">Transmembrane helix</keyword>
<dbReference type="InterPro" id="IPR004681">
    <property type="entry name" value="TRAP_DctM"/>
</dbReference>
<organism evidence="11">
    <name type="scientific">marine metagenome</name>
    <dbReference type="NCBI Taxonomy" id="408172"/>
    <lineage>
        <taxon>unclassified sequences</taxon>
        <taxon>metagenomes</taxon>
        <taxon>ecological metagenomes</taxon>
    </lineage>
</organism>
<feature type="transmembrane region" description="Helical" evidence="8">
    <location>
        <begin position="220"/>
        <end position="251"/>
    </location>
</feature>
<evidence type="ECO:0000313" key="11">
    <source>
        <dbReference type="EMBL" id="SVA88466.1"/>
    </source>
</evidence>
<reference evidence="11" key="1">
    <citation type="submission" date="2018-05" db="EMBL/GenBank/DDBJ databases">
        <authorList>
            <person name="Lanie J.A."/>
            <person name="Ng W.-L."/>
            <person name="Kazmierczak K.M."/>
            <person name="Andrzejewski T.M."/>
            <person name="Davidsen T.M."/>
            <person name="Wayne K.J."/>
            <person name="Tettelin H."/>
            <person name="Glass J.I."/>
            <person name="Rusch D."/>
            <person name="Podicherti R."/>
            <person name="Tsui H.-C.T."/>
            <person name="Winkler M.E."/>
        </authorList>
    </citation>
    <scope>NUCLEOTIDE SEQUENCE</scope>
</reference>
<dbReference type="InterPro" id="IPR010656">
    <property type="entry name" value="DctM"/>
</dbReference>
<feature type="transmembrane region" description="Helical" evidence="8">
    <location>
        <begin position="21"/>
        <end position="40"/>
    </location>
</feature>
<evidence type="ECO:0000256" key="2">
    <source>
        <dbReference type="ARBA" id="ARBA00022448"/>
    </source>
</evidence>
<feature type="transmembrane region" description="Helical" evidence="8">
    <location>
        <begin position="99"/>
        <end position="124"/>
    </location>
</feature>
<dbReference type="InterPro" id="IPR055348">
    <property type="entry name" value="DctQ"/>
</dbReference>
<evidence type="ECO:0000256" key="8">
    <source>
        <dbReference type="SAM" id="Phobius"/>
    </source>
</evidence>
<evidence type="ECO:0000259" key="10">
    <source>
        <dbReference type="Pfam" id="PF06808"/>
    </source>
</evidence>
<keyword evidence="3" id="KW-1003">Cell membrane</keyword>
<feature type="transmembrane region" description="Helical" evidence="8">
    <location>
        <begin position="389"/>
        <end position="410"/>
    </location>
</feature>
<comment type="subcellular location">
    <subcellularLocation>
        <location evidence="1">Cell inner membrane</location>
        <topology evidence="1">Multi-pass membrane protein</topology>
    </subcellularLocation>
</comment>
<feature type="transmembrane region" description="Helical" evidence="8">
    <location>
        <begin position="272"/>
        <end position="294"/>
    </location>
</feature>
<feature type="transmembrane region" description="Helical" evidence="8">
    <location>
        <begin position="314"/>
        <end position="342"/>
    </location>
</feature>
<evidence type="ECO:0000256" key="4">
    <source>
        <dbReference type="ARBA" id="ARBA00022519"/>
    </source>
</evidence>
<feature type="transmembrane region" description="Helical" evidence="8">
    <location>
        <begin position="148"/>
        <end position="170"/>
    </location>
</feature>
<dbReference type="Pfam" id="PF06808">
    <property type="entry name" value="DctM"/>
    <property type="match status" value="1"/>
</dbReference>
<feature type="transmembrane region" description="Helical" evidence="8">
    <location>
        <begin position="60"/>
        <end position="78"/>
    </location>
</feature>
<keyword evidence="7 8" id="KW-0472">Membrane</keyword>
<keyword evidence="5 8" id="KW-0812">Transmembrane</keyword>
<feature type="domain" description="Tripartite ATP-independent periplasmic transporters DctQ component" evidence="9">
    <location>
        <begin position="37"/>
        <end position="171"/>
    </location>
</feature>
<feature type="non-terminal residue" evidence="11">
    <location>
        <position position="411"/>
    </location>
</feature>
<proteinExistence type="predicted"/>
<dbReference type="GO" id="GO:0005886">
    <property type="term" value="C:plasma membrane"/>
    <property type="evidence" value="ECO:0007669"/>
    <property type="project" value="UniProtKB-SubCell"/>
</dbReference>
<feature type="transmembrane region" description="Helical" evidence="8">
    <location>
        <begin position="190"/>
        <end position="208"/>
    </location>
</feature>
<sequence>MVTLDTKRELRTTFPSRLFDTAVSGFNGGGSIWIFCLMALLCTDVFSRALFNAPINGVPLLVQLSILVIVFMQLPAAIRRGRLTRSEVLLAGLLRDRPSIGLCLSVIYDALGVLLMVVVFLYTLPSFEKVWQRNTFEGLEGDFALPSWPFKLLILIGSIMCAIQFGRSILLNTRKLLSILNDNFVEYVRVGRLLIIIVASTAVLYTLAKYVELRAVDIGIISIFFVLFFVYVGVHISVALSLISFICVWAVREDYNLAGKLLALSVSESIQGYEFGVIPLFVLMGLLVGISGIGRDTYEVANHFFRKVRGGLGMATVGANAVFAAVTGTSIALASVFTKVAVPEMLRLGYRPRFSVGVVAGSSVLGMLIPPSLLLIVFGILAQQSIGDLFIAGIIPGIVLTCAYCFLIWFM</sequence>
<dbReference type="GO" id="GO:0022857">
    <property type="term" value="F:transmembrane transporter activity"/>
    <property type="evidence" value="ECO:0007669"/>
    <property type="project" value="TreeGrafter"/>
</dbReference>
<keyword evidence="2" id="KW-0813">Transport</keyword>
<gene>
    <name evidence="11" type="ORF">METZ01_LOCUS141320</name>
</gene>
<keyword evidence="4" id="KW-0997">Cell inner membrane</keyword>
<evidence type="ECO:0000256" key="1">
    <source>
        <dbReference type="ARBA" id="ARBA00004429"/>
    </source>
</evidence>
<evidence type="ECO:0000256" key="6">
    <source>
        <dbReference type="ARBA" id="ARBA00022989"/>
    </source>
</evidence>
<feature type="domain" description="TRAP C4-dicarboxylate transport system permease DctM subunit" evidence="10">
    <location>
        <begin position="223"/>
        <end position="410"/>
    </location>
</feature>
<accession>A0A381ZGR9</accession>
<evidence type="ECO:0000256" key="7">
    <source>
        <dbReference type="ARBA" id="ARBA00023136"/>
    </source>
</evidence>
<dbReference type="PANTHER" id="PTHR33362">
    <property type="entry name" value="SIALIC ACID TRAP TRANSPORTER PERMEASE PROTEIN SIAT-RELATED"/>
    <property type="match status" value="1"/>
</dbReference>
<evidence type="ECO:0000256" key="3">
    <source>
        <dbReference type="ARBA" id="ARBA00022475"/>
    </source>
</evidence>
<protein>
    <submittedName>
        <fullName evidence="11">Uncharacterized protein</fullName>
    </submittedName>
</protein>
<dbReference type="EMBL" id="UINC01021270">
    <property type="protein sequence ID" value="SVA88466.1"/>
    <property type="molecule type" value="Genomic_DNA"/>
</dbReference>
<name>A0A381ZGR9_9ZZZZ</name>